<dbReference type="EnsemblMetazoa" id="G2100.2">
    <property type="protein sequence ID" value="G2100.2:cds"/>
    <property type="gene ID" value="G2100"/>
</dbReference>
<feature type="compositionally biased region" description="Polar residues" evidence="2">
    <location>
        <begin position="101"/>
        <end position="133"/>
    </location>
</feature>
<dbReference type="AlphaFoldDB" id="K1RNL1"/>
<name>K1RNL1_MAGGI</name>
<evidence type="ECO:0000313" key="5">
    <source>
        <dbReference type="EnsemblMetazoa" id="G2100.1:cds"/>
    </source>
</evidence>
<sequence>MDDVFDYERNEEDDFYNTLGCSEHSTIEQIQTEYKSRVLDHHPDKNPDDPHAAQRFARLSKAKDILTDPEKRKAYDAWKNSGIEVPFEKWQALRESTKTTLHWASVKPQPTIQSQEHLTNTEKPSCSDQTDSSPFGAPEPILHAAVYDNKKFQWERDPPSDILKRFRNYEI</sequence>
<organism evidence="4">
    <name type="scientific">Magallana gigas</name>
    <name type="common">Pacific oyster</name>
    <name type="synonym">Crassostrea gigas</name>
    <dbReference type="NCBI Taxonomy" id="29159"/>
    <lineage>
        <taxon>Eukaryota</taxon>
        <taxon>Metazoa</taxon>
        <taxon>Spiralia</taxon>
        <taxon>Lophotrochozoa</taxon>
        <taxon>Mollusca</taxon>
        <taxon>Bivalvia</taxon>
        <taxon>Autobranchia</taxon>
        <taxon>Pteriomorphia</taxon>
        <taxon>Ostreida</taxon>
        <taxon>Ostreoidea</taxon>
        <taxon>Ostreidae</taxon>
        <taxon>Magallana</taxon>
    </lineage>
</organism>
<dbReference type="PANTHER" id="PTHR44500:SF1">
    <property type="entry name" value="DNAJ HOMOLOG SUBFAMILY C MEMBER 12"/>
    <property type="match status" value="1"/>
</dbReference>
<evidence type="ECO:0000259" key="3">
    <source>
        <dbReference type="PROSITE" id="PS50076"/>
    </source>
</evidence>
<keyword evidence="6" id="KW-1185">Reference proteome</keyword>
<evidence type="ECO:0000313" key="4">
    <source>
        <dbReference type="EMBL" id="EKC43215.1"/>
    </source>
</evidence>
<evidence type="ECO:0000256" key="1">
    <source>
        <dbReference type="ARBA" id="ARBA00023186"/>
    </source>
</evidence>
<dbReference type="SUPFAM" id="SSF46565">
    <property type="entry name" value="Chaperone J-domain"/>
    <property type="match status" value="1"/>
</dbReference>
<dbReference type="Gene3D" id="1.10.287.110">
    <property type="entry name" value="DnaJ domain"/>
    <property type="match status" value="1"/>
</dbReference>
<feature type="region of interest" description="Disordered" evidence="2">
    <location>
        <begin position="101"/>
        <end position="140"/>
    </location>
</feature>
<dbReference type="HOGENOM" id="CLU_118857_0_0_1"/>
<protein>
    <submittedName>
        <fullName evidence="4">DnaJ-like protein subfamily C member 12</fullName>
    </submittedName>
    <submittedName>
        <fullName evidence="5">J domain-containing protein</fullName>
    </submittedName>
</protein>
<dbReference type="EnsemblMetazoa" id="G2100.1">
    <property type="protein sequence ID" value="G2100.1:cds"/>
    <property type="gene ID" value="G2100"/>
</dbReference>
<dbReference type="Pfam" id="PF00226">
    <property type="entry name" value="DnaJ"/>
    <property type="match status" value="1"/>
</dbReference>
<dbReference type="PRINTS" id="PR00625">
    <property type="entry name" value="JDOMAIN"/>
</dbReference>
<gene>
    <name evidence="4" type="ORF">CGI_10027313</name>
</gene>
<reference evidence="5" key="2">
    <citation type="submission" date="2022-08" db="UniProtKB">
        <authorList>
            <consortium name="EnsemblMetazoa"/>
        </authorList>
    </citation>
    <scope>IDENTIFICATION</scope>
    <source>
        <strain evidence="5">05x7-T-G4-1.051#20</strain>
    </source>
</reference>
<proteinExistence type="predicted"/>
<dbReference type="Proteomes" id="UP000005408">
    <property type="component" value="Unassembled WGS sequence"/>
</dbReference>
<dbReference type="SMART" id="SM00271">
    <property type="entry name" value="DnaJ"/>
    <property type="match status" value="1"/>
</dbReference>
<keyword evidence="1" id="KW-0143">Chaperone</keyword>
<dbReference type="InterPro" id="IPR001623">
    <property type="entry name" value="DnaJ_domain"/>
</dbReference>
<dbReference type="PROSITE" id="PS50076">
    <property type="entry name" value="DNAJ_2"/>
    <property type="match status" value="1"/>
</dbReference>
<dbReference type="EnsemblMetazoa" id="G2100.3">
    <property type="protein sequence ID" value="G2100.3:cds"/>
    <property type="gene ID" value="G2100"/>
</dbReference>
<dbReference type="EMBL" id="JH817465">
    <property type="protein sequence ID" value="EKC43215.1"/>
    <property type="molecule type" value="Genomic_DNA"/>
</dbReference>
<dbReference type="FunCoup" id="K1RNL1">
    <property type="interactions" value="202"/>
</dbReference>
<dbReference type="OMA" id="HWAVRDK"/>
<dbReference type="CDD" id="cd06257">
    <property type="entry name" value="DnaJ"/>
    <property type="match status" value="1"/>
</dbReference>
<feature type="domain" description="J" evidence="3">
    <location>
        <begin position="14"/>
        <end position="79"/>
    </location>
</feature>
<evidence type="ECO:0000256" key="2">
    <source>
        <dbReference type="SAM" id="MobiDB-lite"/>
    </source>
</evidence>
<dbReference type="OrthoDB" id="436519at2759"/>
<dbReference type="InterPro" id="IPR036869">
    <property type="entry name" value="J_dom_sf"/>
</dbReference>
<accession>K1RNL1</accession>
<dbReference type="KEGG" id="crg:105339187"/>
<evidence type="ECO:0000313" key="6">
    <source>
        <dbReference type="Proteomes" id="UP000005408"/>
    </source>
</evidence>
<dbReference type="PANTHER" id="PTHR44500">
    <property type="entry name" value="DNAJ HOMOLOG SUBFAMILY C MEMBER 12"/>
    <property type="match status" value="1"/>
</dbReference>
<reference evidence="4" key="1">
    <citation type="journal article" date="2012" name="Nature">
        <title>The oyster genome reveals stress adaptation and complexity of shell formation.</title>
        <authorList>
            <person name="Zhang G."/>
            <person name="Fang X."/>
            <person name="Guo X."/>
            <person name="Li L."/>
            <person name="Luo R."/>
            <person name="Xu F."/>
            <person name="Yang P."/>
            <person name="Zhang L."/>
            <person name="Wang X."/>
            <person name="Qi H."/>
            <person name="Xiong Z."/>
            <person name="Que H."/>
            <person name="Xie Y."/>
            <person name="Holland P.W."/>
            <person name="Paps J."/>
            <person name="Zhu Y."/>
            <person name="Wu F."/>
            <person name="Chen Y."/>
            <person name="Wang J."/>
            <person name="Peng C."/>
            <person name="Meng J."/>
            <person name="Yang L."/>
            <person name="Liu J."/>
            <person name="Wen B."/>
            <person name="Zhang N."/>
            <person name="Huang Z."/>
            <person name="Zhu Q."/>
            <person name="Feng Y."/>
            <person name="Mount A."/>
            <person name="Hedgecock D."/>
            <person name="Xu Z."/>
            <person name="Liu Y."/>
            <person name="Domazet-Loso T."/>
            <person name="Du Y."/>
            <person name="Sun X."/>
            <person name="Zhang S."/>
            <person name="Liu B."/>
            <person name="Cheng P."/>
            <person name="Jiang X."/>
            <person name="Li J."/>
            <person name="Fan D."/>
            <person name="Wang W."/>
            <person name="Fu W."/>
            <person name="Wang T."/>
            <person name="Wang B."/>
            <person name="Zhang J."/>
            <person name="Peng Z."/>
            <person name="Li Y."/>
            <person name="Li N."/>
            <person name="Wang J."/>
            <person name="Chen M."/>
            <person name="He Y."/>
            <person name="Tan F."/>
            <person name="Song X."/>
            <person name="Zheng Q."/>
            <person name="Huang R."/>
            <person name="Yang H."/>
            <person name="Du X."/>
            <person name="Chen L."/>
            <person name="Yang M."/>
            <person name="Gaffney P.M."/>
            <person name="Wang S."/>
            <person name="Luo L."/>
            <person name="She Z."/>
            <person name="Ming Y."/>
            <person name="Huang W."/>
            <person name="Zhang S."/>
            <person name="Huang B."/>
            <person name="Zhang Y."/>
            <person name="Qu T."/>
            <person name="Ni P."/>
            <person name="Miao G."/>
            <person name="Wang J."/>
            <person name="Wang Q."/>
            <person name="Steinberg C.E."/>
            <person name="Wang H."/>
            <person name="Li N."/>
            <person name="Qian L."/>
            <person name="Zhang G."/>
            <person name="Li Y."/>
            <person name="Yang H."/>
            <person name="Liu X."/>
            <person name="Wang J."/>
            <person name="Yin Y."/>
            <person name="Wang J."/>
        </authorList>
    </citation>
    <scope>NUCLEOTIDE SEQUENCE [LARGE SCALE GENOMIC DNA]</scope>
    <source>
        <strain evidence="4">05x7-T-G4-1.051#20</strain>
    </source>
</reference>
<dbReference type="GO" id="GO:0005737">
    <property type="term" value="C:cytoplasm"/>
    <property type="evidence" value="ECO:0007669"/>
    <property type="project" value="TreeGrafter"/>
</dbReference>
<dbReference type="InterPro" id="IPR029827">
    <property type="entry name" value="JDP1-like"/>
</dbReference>